<evidence type="ECO:0000256" key="5">
    <source>
        <dbReference type="ARBA" id="ARBA00023163"/>
    </source>
</evidence>
<dbReference type="PANTHER" id="PTHR43133">
    <property type="entry name" value="RNA POLYMERASE ECF-TYPE SIGMA FACTO"/>
    <property type="match status" value="1"/>
</dbReference>
<dbReference type="Pfam" id="PF04542">
    <property type="entry name" value="Sigma70_r2"/>
    <property type="match status" value="1"/>
</dbReference>
<evidence type="ECO:0000256" key="1">
    <source>
        <dbReference type="ARBA" id="ARBA00010641"/>
    </source>
</evidence>
<dbReference type="OrthoDB" id="1342792at2"/>
<keyword evidence="10" id="KW-1185">Reference proteome</keyword>
<evidence type="ECO:0000256" key="4">
    <source>
        <dbReference type="ARBA" id="ARBA00023125"/>
    </source>
</evidence>
<feature type="domain" description="RNA polymerase sigma-70 region 2" evidence="7">
    <location>
        <begin position="24"/>
        <end position="90"/>
    </location>
</feature>
<dbReference type="InterPro" id="IPR013325">
    <property type="entry name" value="RNA_pol_sigma_r2"/>
</dbReference>
<organism evidence="9 10">
    <name type="scientific">Prolixibacter bellariivorans</name>
    <dbReference type="NCBI Taxonomy" id="314319"/>
    <lineage>
        <taxon>Bacteria</taxon>
        <taxon>Pseudomonadati</taxon>
        <taxon>Bacteroidota</taxon>
        <taxon>Bacteroidia</taxon>
        <taxon>Marinilabiliales</taxon>
        <taxon>Prolixibacteraceae</taxon>
        <taxon>Prolixibacter</taxon>
    </lineage>
</organism>
<dbReference type="Gene3D" id="1.10.10.10">
    <property type="entry name" value="Winged helix-like DNA-binding domain superfamily/Winged helix DNA-binding domain"/>
    <property type="match status" value="1"/>
</dbReference>
<dbReference type="SUPFAM" id="SSF88659">
    <property type="entry name" value="Sigma3 and sigma4 domains of RNA polymerase sigma factors"/>
    <property type="match status" value="1"/>
</dbReference>
<evidence type="ECO:0000259" key="7">
    <source>
        <dbReference type="Pfam" id="PF04542"/>
    </source>
</evidence>
<proteinExistence type="inferred from homology"/>
<dbReference type="Proteomes" id="UP000391834">
    <property type="component" value="Unassembled WGS sequence"/>
</dbReference>
<comment type="similarity">
    <text evidence="1 6">Belongs to the sigma-70 factor family. ECF subfamily.</text>
</comment>
<evidence type="ECO:0000313" key="9">
    <source>
        <dbReference type="EMBL" id="GET33866.1"/>
    </source>
</evidence>
<sequence length="193" mass="22563">MNETTDLKLISSLKKGNHKAFDTLYGRYAEGLYAFITSILKNPADAEEIVQNVFVKIWERRNTIEEKFSFKSYLFTIAYRDVITLIRKQNLLASIQSDSNQELPVNDDNAELEIEFFSIDKIYHDILEKLPEKRKEIFLLSREKGLSNKEIAEQLDISVKTVENQMTAALRTFREKLSKYGILGMLFFFLFVR</sequence>
<dbReference type="InterPro" id="IPR013249">
    <property type="entry name" value="RNA_pol_sigma70_r4_t2"/>
</dbReference>
<dbReference type="AlphaFoldDB" id="A0A5M4B1V1"/>
<keyword evidence="3 6" id="KW-0731">Sigma factor</keyword>
<dbReference type="GO" id="GO:0003677">
    <property type="term" value="F:DNA binding"/>
    <property type="evidence" value="ECO:0007669"/>
    <property type="project" value="UniProtKB-KW"/>
</dbReference>
<dbReference type="InterPro" id="IPR039425">
    <property type="entry name" value="RNA_pol_sigma-70-like"/>
</dbReference>
<dbReference type="NCBIfam" id="TIGR02985">
    <property type="entry name" value="Sig70_bacteroi1"/>
    <property type="match status" value="1"/>
</dbReference>
<dbReference type="InterPro" id="IPR036388">
    <property type="entry name" value="WH-like_DNA-bd_sf"/>
</dbReference>
<dbReference type="InterPro" id="IPR014284">
    <property type="entry name" value="RNA_pol_sigma-70_dom"/>
</dbReference>
<keyword evidence="4 6" id="KW-0238">DNA-binding</keyword>
<feature type="domain" description="RNA polymerase sigma factor 70 region 4 type 2" evidence="8">
    <location>
        <begin position="123"/>
        <end position="171"/>
    </location>
</feature>
<evidence type="ECO:0000259" key="8">
    <source>
        <dbReference type="Pfam" id="PF08281"/>
    </source>
</evidence>
<protein>
    <recommendedName>
        <fullName evidence="6">RNA polymerase sigma factor</fullName>
    </recommendedName>
</protein>
<dbReference type="RefSeq" id="WP_025864555.1">
    <property type="nucleotide sequence ID" value="NZ_BLAX01000001.1"/>
</dbReference>
<dbReference type="GO" id="GO:0006352">
    <property type="term" value="P:DNA-templated transcription initiation"/>
    <property type="evidence" value="ECO:0007669"/>
    <property type="project" value="InterPro"/>
</dbReference>
<evidence type="ECO:0000256" key="2">
    <source>
        <dbReference type="ARBA" id="ARBA00023015"/>
    </source>
</evidence>
<keyword evidence="2 6" id="KW-0805">Transcription regulation</keyword>
<evidence type="ECO:0000313" key="10">
    <source>
        <dbReference type="Proteomes" id="UP000391834"/>
    </source>
</evidence>
<dbReference type="InterPro" id="IPR000838">
    <property type="entry name" value="RNA_pol_sigma70_ECF_CS"/>
</dbReference>
<dbReference type="Pfam" id="PF08281">
    <property type="entry name" value="Sigma70_r4_2"/>
    <property type="match status" value="1"/>
</dbReference>
<dbReference type="EMBL" id="BLAX01000001">
    <property type="protein sequence ID" value="GET33866.1"/>
    <property type="molecule type" value="Genomic_DNA"/>
</dbReference>
<dbReference type="GO" id="GO:0016987">
    <property type="term" value="F:sigma factor activity"/>
    <property type="evidence" value="ECO:0007669"/>
    <property type="project" value="UniProtKB-KW"/>
</dbReference>
<comment type="caution">
    <text evidence="9">The sequence shown here is derived from an EMBL/GenBank/DDBJ whole genome shotgun (WGS) entry which is preliminary data.</text>
</comment>
<gene>
    <name evidence="9" type="ORF">PbJCM13498_27290</name>
</gene>
<dbReference type="NCBIfam" id="TIGR02937">
    <property type="entry name" value="sigma70-ECF"/>
    <property type="match status" value="1"/>
</dbReference>
<reference evidence="9 10" key="1">
    <citation type="submission" date="2019-10" db="EMBL/GenBank/DDBJ databases">
        <title>Prolixibacter strains distinguished by the presence of nitrate reductase genes were adept at nitrate-dependent anaerobic corrosion of metallic iron and carbon steel.</title>
        <authorList>
            <person name="Iino T."/>
            <person name="Shono N."/>
            <person name="Ito K."/>
            <person name="Nakamura R."/>
            <person name="Sueoka K."/>
            <person name="Harayama S."/>
            <person name="Ohkuma M."/>
        </authorList>
    </citation>
    <scope>NUCLEOTIDE SEQUENCE [LARGE SCALE GENOMIC DNA]</scope>
    <source>
        <strain evidence="9 10">JCM 13498</strain>
    </source>
</reference>
<dbReference type="PANTHER" id="PTHR43133:SF46">
    <property type="entry name" value="RNA POLYMERASE SIGMA-70 FACTOR ECF SUBFAMILY"/>
    <property type="match status" value="1"/>
</dbReference>
<evidence type="ECO:0000256" key="3">
    <source>
        <dbReference type="ARBA" id="ARBA00023082"/>
    </source>
</evidence>
<dbReference type="InterPro" id="IPR014327">
    <property type="entry name" value="RNA_pol_sigma70_bacteroid"/>
</dbReference>
<dbReference type="InterPro" id="IPR013324">
    <property type="entry name" value="RNA_pol_sigma_r3/r4-like"/>
</dbReference>
<dbReference type="SUPFAM" id="SSF88946">
    <property type="entry name" value="Sigma2 domain of RNA polymerase sigma factors"/>
    <property type="match status" value="1"/>
</dbReference>
<dbReference type="InterPro" id="IPR007627">
    <property type="entry name" value="RNA_pol_sigma70_r2"/>
</dbReference>
<evidence type="ECO:0000256" key="6">
    <source>
        <dbReference type="RuleBase" id="RU000716"/>
    </source>
</evidence>
<name>A0A5M4B1V1_9BACT</name>
<dbReference type="PROSITE" id="PS01063">
    <property type="entry name" value="SIGMA70_ECF"/>
    <property type="match status" value="1"/>
</dbReference>
<dbReference type="Gene3D" id="1.10.1740.10">
    <property type="match status" value="1"/>
</dbReference>
<dbReference type="CDD" id="cd06171">
    <property type="entry name" value="Sigma70_r4"/>
    <property type="match status" value="1"/>
</dbReference>
<accession>A0A5M4B1V1</accession>
<keyword evidence="5 6" id="KW-0804">Transcription</keyword>